<organism evidence="1 2">
    <name type="scientific">Photobacterium damsela subsp. piscicida</name>
    <name type="common">Pasteurella piscicida</name>
    <dbReference type="NCBI Taxonomy" id="38294"/>
    <lineage>
        <taxon>Bacteria</taxon>
        <taxon>Pseudomonadati</taxon>
        <taxon>Pseudomonadota</taxon>
        <taxon>Gammaproteobacteria</taxon>
        <taxon>Vibrionales</taxon>
        <taxon>Vibrionaceae</taxon>
        <taxon>Photobacterium</taxon>
    </lineage>
</organism>
<name>A0AAD1CF96_PHODP</name>
<reference evidence="2" key="1">
    <citation type="submission" date="2017-05" db="EMBL/GenBank/DDBJ databases">
        <title>Whole genome sequence of fish pathogenic bacteria, Photobacterium damselae subsp. piscicida, strain 91-197, isolated from hybrid striped bass (Morone sp.) in USA.</title>
        <authorList>
            <person name="Teru Y."/>
            <person name="Hikima J."/>
            <person name="Kono T."/>
            <person name="Sakai M."/>
            <person name="Takano T."/>
            <person name="Hawke J.P."/>
            <person name="Takeyama H."/>
            <person name="Aoki T."/>
        </authorList>
    </citation>
    <scope>NUCLEOTIDE SEQUENCE [LARGE SCALE GENOMIC DNA]</scope>
    <source>
        <strain evidence="2">91-197</strain>
    </source>
</reference>
<sequence length="70" mass="8339">MCQKLYKLLISYYSIYYFCYLVRSTVLQNHGYLFAVKFKESCTSAWLNLLSGSDYNRDMITLVLISLRIY</sequence>
<gene>
    <name evidence="1" type="ORF">PDPUS_1_00693</name>
</gene>
<proteinExistence type="predicted"/>
<evidence type="ECO:0000313" key="2">
    <source>
        <dbReference type="Proteomes" id="UP000218676"/>
    </source>
</evidence>
<accession>A0AAD1CF96</accession>
<dbReference type="EMBL" id="AP018045">
    <property type="protein sequence ID" value="BAX52067.1"/>
    <property type="molecule type" value="Genomic_DNA"/>
</dbReference>
<evidence type="ECO:0000313" key="1">
    <source>
        <dbReference type="EMBL" id="BAX52067.1"/>
    </source>
</evidence>
<dbReference type="Proteomes" id="UP000218676">
    <property type="component" value="Chromosome 1"/>
</dbReference>
<protein>
    <submittedName>
        <fullName evidence="1">Uncharacterized protein</fullName>
    </submittedName>
</protein>
<dbReference type="AlphaFoldDB" id="A0AAD1CF96"/>